<dbReference type="EMBL" id="JBFOLK010000013">
    <property type="protein sequence ID" value="KAL2467109.1"/>
    <property type="molecule type" value="Genomic_DNA"/>
</dbReference>
<organism evidence="1 2">
    <name type="scientific">Abeliophyllum distichum</name>
    <dbReference type="NCBI Taxonomy" id="126358"/>
    <lineage>
        <taxon>Eukaryota</taxon>
        <taxon>Viridiplantae</taxon>
        <taxon>Streptophyta</taxon>
        <taxon>Embryophyta</taxon>
        <taxon>Tracheophyta</taxon>
        <taxon>Spermatophyta</taxon>
        <taxon>Magnoliopsida</taxon>
        <taxon>eudicotyledons</taxon>
        <taxon>Gunneridae</taxon>
        <taxon>Pentapetalae</taxon>
        <taxon>asterids</taxon>
        <taxon>lamiids</taxon>
        <taxon>Lamiales</taxon>
        <taxon>Oleaceae</taxon>
        <taxon>Forsythieae</taxon>
        <taxon>Abeliophyllum</taxon>
    </lineage>
</organism>
<gene>
    <name evidence="1" type="ORF">Adt_42960</name>
</gene>
<evidence type="ECO:0008006" key="3">
    <source>
        <dbReference type="Google" id="ProtNLM"/>
    </source>
</evidence>
<dbReference type="AlphaFoldDB" id="A0ABD1PVW9"/>
<sequence>MGSWERAQMSSTRGLVRAGSFFGRTERARSKLVLVARARVRARAGLSFYEPSRRTFLPPLDWSFLQAVFRGLGFPKKFLSWIMECVSMTSYSLSVNGSLVGFFKGKKGLRQGNSLSPFLFVLCLEYLSRLNIQTLNSDFNFHPKKWTT</sequence>
<name>A0ABD1PVW9_9LAMI</name>
<dbReference type="PANTHER" id="PTHR33116">
    <property type="entry name" value="REVERSE TRANSCRIPTASE ZINC-BINDING DOMAIN-CONTAINING PROTEIN-RELATED-RELATED"/>
    <property type="match status" value="1"/>
</dbReference>
<dbReference type="Proteomes" id="UP001604336">
    <property type="component" value="Unassembled WGS sequence"/>
</dbReference>
<proteinExistence type="predicted"/>
<evidence type="ECO:0000313" key="2">
    <source>
        <dbReference type="Proteomes" id="UP001604336"/>
    </source>
</evidence>
<keyword evidence="2" id="KW-1185">Reference proteome</keyword>
<dbReference type="PANTHER" id="PTHR33116:SF78">
    <property type="entry name" value="OS12G0587133 PROTEIN"/>
    <property type="match status" value="1"/>
</dbReference>
<accession>A0ABD1PVW9</accession>
<evidence type="ECO:0000313" key="1">
    <source>
        <dbReference type="EMBL" id="KAL2467109.1"/>
    </source>
</evidence>
<comment type="caution">
    <text evidence="1">The sequence shown here is derived from an EMBL/GenBank/DDBJ whole genome shotgun (WGS) entry which is preliminary data.</text>
</comment>
<protein>
    <recommendedName>
        <fullName evidence="3">Reverse transcriptase domain-containing protein</fullName>
    </recommendedName>
</protein>
<reference evidence="2" key="1">
    <citation type="submission" date="2024-07" db="EMBL/GenBank/DDBJ databases">
        <title>Two chromosome-level genome assemblies of Korean endemic species Abeliophyllum distichum and Forsythia ovata (Oleaceae).</title>
        <authorList>
            <person name="Jang H."/>
        </authorList>
    </citation>
    <scope>NUCLEOTIDE SEQUENCE [LARGE SCALE GENOMIC DNA]</scope>
</reference>